<evidence type="ECO:0000256" key="7">
    <source>
        <dbReference type="PROSITE-ProRule" id="PRU01091"/>
    </source>
</evidence>
<gene>
    <name evidence="10" type="primary">drrA</name>
    <name evidence="10" type="ORF">GCM10010911_51300</name>
</gene>
<evidence type="ECO:0000259" key="8">
    <source>
        <dbReference type="PROSITE" id="PS50110"/>
    </source>
</evidence>
<dbReference type="CDD" id="cd00383">
    <property type="entry name" value="trans_reg_C"/>
    <property type="match status" value="1"/>
</dbReference>
<dbReference type="AlphaFoldDB" id="A0A917E063"/>
<dbReference type="Pfam" id="PF00072">
    <property type="entry name" value="Response_reg"/>
    <property type="match status" value="1"/>
</dbReference>
<organism evidence="10 11">
    <name type="scientific">Paenibacillus nasutitermitis</name>
    <dbReference type="NCBI Taxonomy" id="1652958"/>
    <lineage>
        <taxon>Bacteria</taxon>
        <taxon>Bacillati</taxon>
        <taxon>Bacillota</taxon>
        <taxon>Bacilli</taxon>
        <taxon>Bacillales</taxon>
        <taxon>Paenibacillaceae</taxon>
        <taxon>Paenibacillus</taxon>
    </lineage>
</organism>
<protein>
    <submittedName>
        <fullName evidence="10">DNA-binding response regulator</fullName>
    </submittedName>
</protein>
<evidence type="ECO:0000256" key="5">
    <source>
        <dbReference type="ARBA" id="ARBA00023163"/>
    </source>
</evidence>
<comment type="caution">
    <text evidence="10">The sequence shown here is derived from an EMBL/GenBank/DDBJ whole genome shotgun (WGS) entry which is preliminary data.</text>
</comment>
<dbReference type="GO" id="GO:0006355">
    <property type="term" value="P:regulation of DNA-templated transcription"/>
    <property type="evidence" value="ECO:0007669"/>
    <property type="project" value="InterPro"/>
</dbReference>
<dbReference type="Gene3D" id="1.10.10.10">
    <property type="entry name" value="Winged helix-like DNA-binding domain superfamily/Winged helix DNA-binding domain"/>
    <property type="match status" value="1"/>
</dbReference>
<dbReference type="GO" id="GO:0032993">
    <property type="term" value="C:protein-DNA complex"/>
    <property type="evidence" value="ECO:0007669"/>
    <property type="project" value="TreeGrafter"/>
</dbReference>
<dbReference type="EMBL" id="BMHP01000004">
    <property type="protein sequence ID" value="GGD86563.1"/>
    <property type="molecule type" value="Genomic_DNA"/>
</dbReference>
<feature type="domain" description="OmpR/PhoB-type" evidence="9">
    <location>
        <begin position="143"/>
        <end position="245"/>
    </location>
</feature>
<name>A0A917E063_9BACL</name>
<feature type="modified residue" description="4-aspartylphosphate" evidence="6">
    <location>
        <position position="61"/>
    </location>
</feature>
<dbReference type="GO" id="GO:0000976">
    <property type="term" value="F:transcription cis-regulatory region binding"/>
    <property type="evidence" value="ECO:0007669"/>
    <property type="project" value="TreeGrafter"/>
</dbReference>
<dbReference type="PROSITE" id="PS50110">
    <property type="entry name" value="RESPONSE_REGULATORY"/>
    <property type="match status" value="1"/>
</dbReference>
<keyword evidence="3" id="KW-0805">Transcription regulation</keyword>
<evidence type="ECO:0000256" key="1">
    <source>
        <dbReference type="ARBA" id="ARBA00022553"/>
    </source>
</evidence>
<sequence>MLFHSEVNSLNKVLVIEDDVMMSDMLAMYLSEEGYAVRQSSTGDSGLKLLELSSPDVVLLDLMLPDWDGTKLCSTIRQFSSVPIMIVSMKSEVSERVQALRAGADDYLCKPFSMHELTARVEALIRRTRMMQTVPATASSVEGPSAEAPPSEAIQLDAERRLLIVRGTGVDTTFSEFELMKLFLSHPGKVFSREDLINAIRGFDSFVTERAIDVHIVNLRRKVERNAKEPKFIRTVWGVGYKYMTESDG</sequence>
<dbReference type="PANTHER" id="PTHR48111:SF1">
    <property type="entry name" value="TWO-COMPONENT RESPONSE REGULATOR ORR33"/>
    <property type="match status" value="1"/>
</dbReference>
<dbReference type="Gene3D" id="3.40.50.2300">
    <property type="match status" value="1"/>
</dbReference>
<evidence type="ECO:0000313" key="11">
    <source>
        <dbReference type="Proteomes" id="UP000612456"/>
    </source>
</evidence>
<evidence type="ECO:0000313" key="10">
    <source>
        <dbReference type="EMBL" id="GGD86563.1"/>
    </source>
</evidence>
<keyword evidence="11" id="KW-1185">Reference proteome</keyword>
<dbReference type="InterPro" id="IPR001789">
    <property type="entry name" value="Sig_transdc_resp-reg_receiver"/>
</dbReference>
<dbReference type="InterPro" id="IPR036388">
    <property type="entry name" value="WH-like_DNA-bd_sf"/>
</dbReference>
<evidence type="ECO:0000259" key="9">
    <source>
        <dbReference type="PROSITE" id="PS51755"/>
    </source>
</evidence>
<dbReference type="InterPro" id="IPR039420">
    <property type="entry name" value="WalR-like"/>
</dbReference>
<dbReference type="SMART" id="SM00448">
    <property type="entry name" value="REC"/>
    <property type="match status" value="1"/>
</dbReference>
<dbReference type="GO" id="GO:0005829">
    <property type="term" value="C:cytosol"/>
    <property type="evidence" value="ECO:0007669"/>
    <property type="project" value="TreeGrafter"/>
</dbReference>
<feature type="domain" description="Response regulatory" evidence="8">
    <location>
        <begin position="12"/>
        <end position="125"/>
    </location>
</feature>
<dbReference type="Pfam" id="PF00486">
    <property type="entry name" value="Trans_reg_C"/>
    <property type="match status" value="1"/>
</dbReference>
<dbReference type="PROSITE" id="PS51755">
    <property type="entry name" value="OMPR_PHOB"/>
    <property type="match status" value="1"/>
</dbReference>
<feature type="DNA-binding region" description="OmpR/PhoB-type" evidence="7">
    <location>
        <begin position="143"/>
        <end position="245"/>
    </location>
</feature>
<evidence type="ECO:0000256" key="4">
    <source>
        <dbReference type="ARBA" id="ARBA00023125"/>
    </source>
</evidence>
<keyword evidence="1 6" id="KW-0597">Phosphoprotein</keyword>
<dbReference type="InterPro" id="IPR011006">
    <property type="entry name" value="CheY-like_superfamily"/>
</dbReference>
<dbReference type="InterPro" id="IPR016032">
    <property type="entry name" value="Sig_transdc_resp-reg_C-effctor"/>
</dbReference>
<dbReference type="SUPFAM" id="SSF46894">
    <property type="entry name" value="C-terminal effector domain of the bipartite response regulators"/>
    <property type="match status" value="1"/>
</dbReference>
<evidence type="ECO:0000256" key="3">
    <source>
        <dbReference type="ARBA" id="ARBA00023015"/>
    </source>
</evidence>
<dbReference type="SUPFAM" id="SSF52172">
    <property type="entry name" value="CheY-like"/>
    <property type="match status" value="1"/>
</dbReference>
<keyword evidence="2" id="KW-0902">Two-component regulatory system</keyword>
<reference evidence="10" key="1">
    <citation type="journal article" date="2014" name="Int. J. Syst. Evol. Microbiol.">
        <title>Complete genome sequence of Corynebacterium casei LMG S-19264T (=DSM 44701T), isolated from a smear-ripened cheese.</title>
        <authorList>
            <consortium name="US DOE Joint Genome Institute (JGI-PGF)"/>
            <person name="Walter F."/>
            <person name="Albersmeier A."/>
            <person name="Kalinowski J."/>
            <person name="Ruckert C."/>
        </authorList>
    </citation>
    <scope>NUCLEOTIDE SEQUENCE</scope>
    <source>
        <strain evidence="10">CGMCC 1.15178</strain>
    </source>
</reference>
<accession>A0A917E063</accession>
<dbReference type="PANTHER" id="PTHR48111">
    <property type="entry name" value="REGULATOR OF RPOS"/>
    <property type="match status" value="1"/>
</dbReference>
<dbReference type="Gene3D" id="6.10.250.690">
    <property type="match status" value="1"/>
</dbReference>
<proteinExistence type="predicted"/>
<keyword evidence="4 7" id="KW-0238">DNA-binding</keyword>
<dbReference type="GO" id="GO:0000156">
    <property type="term" value="F:phosphorelay response regulator activity"/>
    <property type="evidence" value="ECO:0007669"/>
    <property type="project" value="TreeGrafter"/>
</dbReference>
<dbReference type="SMART" id="SM00862">
    <property type="entry name" value="Trans_reg_C"/>
    <property type="match status" value="1"/>
</dbReference>
<reference evidence="10" key="2">
    <citation type="submission" date="2020-09" db="EMBL/GenBank/DDBJ databases">
        <authorList>
            <person name="Sun Q."/>
            <person name="Zhou Y."/>
        </authorList>
    </citation>
    <scope>NUCLEOTIDE SEQUENCE</scope>
    <source>
        <strain evidence="10">CGMCC 1.15178</strain>
    </source>
</reference>
<evidence type="ECO:0000256" key="2">
    <source>
        <dbReference type="ARBA" id="ARBA00023012"/>
    </source>
</evidence>
<keyword evidence="5" id="KW-0804">Transcription</keyword>
<evidence type="ECO:0000256" key="6">
    <source>
        <dbReference type="PROSITE-ProRule" id="PRU00169"/>
    </source>
</evidence>
<dbReference type="Proteomes" id="UP000612456">
    <property type="component" value="Unassembled WGS sequence"/>
</dbReference>
<dbReference type="InterPro" id="IPR001867">
    <property type="entry name" value="OmpR/PhoB-type_DNA-bd"/>
</dbReference>